<dbReference type="InterPro" id="IPR036397">
    <property type="entry name" value="RNaseH_sf"/>
</dbReference>
<dbReference type="PROSITE" id="PS50878">
    <property type="entry name" value="RT_POL"/>
    <property type="match status" value="1"/>
</dbReference>
<feature type="domain" description="Integrase catalytic" evidence="10">
    <location>
        <begin position="851"/>
        <end position="1014"/>
    </location>
</feature>
<evidence type="ECO:0000259" key="10">
    <source>
        <dbReference type="PROSITE" id="PS50994"/>
    </source>
</evidence>
<dbReference type="GO" id="GO:0016787">
    <property type="term" value="F:hydrolase activity"/>
    <property type="evidence" value="ECO:0007669"/>
    <property type="project" value="UniProtKB-KW"/>
</dbReference>
<reference evidence="11" key="1">
    <citation type="submission" date="2021-02" db="EMBL/GenBank/DDBJ databases">
        <authorList>
            <person name="Nowell W R."/>
        </authorList>
    </citation>
    <scope>NUCLEOTIDE SEQUENCE</scope>
</reference>
<feature type="compositionally biased region" description="Low complexity" evidence="8">
    <location>
        <begin position="717"/>
        <end position="730"/>
    </location>
</feature>
<organism evidence="11 12">
    <name type="scientific">Rotaria magnacalcarata</name>
    <dbReference type="NCBI Taxonomy" id="392030"/>
    <lineage>
        <taxon>Eukaryota</taxon>
        <taxon>Metazoa</taxon>
        <taxon>Spiralia</taxon>
        <taxon>Gnathifera</taxon>
        <taxon>Rotifera</taxon>
        <taxon>Eurotatoria</taxon>
        <taxon>Bdelloidea</taxon>
        <taxon>Philodinida</taxon>
        <taxon>Philodinidae</taxon>
        <taxon>Rotaria</taxon>
    </lineage>
</organism>
<dbReference type="InterPro" id="IPR041373">
    <property type="entry name" value="RT_RNaseH"/>
</dbReference>
<evidence type="ECO:0000256" key="1">
    <source>
        <dbReference type="ARBA" id="ARBA00012493"/>
    </source>
</evidence>
<keyword evidence="4" id="KW-0540">Nuclease</keyword>
<dbReference type="InterPro" id="IPR000477">
    <property type="entry name" value="RT_dom"/>
</dbReference>
<feature type="domain" description="Reverse transcriptase" evidence="9">
    <location>
        <begin position="313"/>
        <end position="492"/>
    </location>
</feature>
<keyword evidence="2" id="KW-0808">Transferase</keyword>
<keyword evidence="3" id="KW-0548">Nucleotidyltransferase</keyword>
<evidence type="ECO:0000256" key="4">
    <source>
        <dbReference type="ARBA" id="ARBA00022722"/>
    </source>
</evidence>
<keyword evidence="6" id="KW-0378">Hydrolase</keyword>
<dbReference type="PROSITE" id="PS50994">
    <property type="entry name" value="INTEGRASE"/>
    <property type="match status" value="1"/>
</dbReference>
<dbReference type="Pfam" id="PF17917">
    <property type="entry name" value="RT_RNaseH"/>
    <property type="match status" value="1"/>
</dbReference>
<dbReference type="GO" id="GO:0003964">
    <property type="term" value="F:RNA-directed DNA polymerase activity"/>
    <property type="evidence" value="ECO:0007669"/>
    <property type="project" value="UniProtKB-KW"/>
</dbReference>
<name>A0A816QZW7_9BILA</name>
<dbReference type="InterPro" id="IPR021109">
    <property type="entry name" value="Peptidase_aspartic_dom_sf"/>
</dbReference>
<sequence length="1135" mass="128818">MKHKTITSSSLQEVHTANSGFIVLLGLVNLTVRINHIHTTVDAYVTRDLVCPMILGRDWIQKNYVNINFFSNRMSIYNGISSIPLLPASRSVSLVMSLLHPVIIPPFHETLISGYVPIKTLKDVLFRPNIALQHTRLVLIPHSITHINDHHGIISIINNTRHSKMIPRNTPLGFISPIDPVADINVIQDLTNISNHIFSEHPSLFSGVHCNVPFSSETTLYDHLLECCNKHLTCTTRIISNLVEHITGPVKQRKVYLLLHQYYQIFDNTCFEGIYCSPQHAINTDSHSPLAEHPRRTSFFNKQLIAGEVKKNVKNGIISPSHSPWASPVVIVKKRDGSLRFCIDFRRFNSITRKDVYPLPRIDDVIEKLNVSTIFSKLDLRSGYFQVRLAADERDKTAFITTDGLWQFNRLPQGLKNSPSVFQRLMNQTLGTLRWDICLAYLDDIVVYSTSFTQHLIDVDKVCQALYQSNFKLNYDKCSFFNQEITFLGHKINMEGCSPTDDNVRAILHFPIPNSSKAAHSFLQMVGFYRKFIPGFAQISSPLNKFTRKAITSPAVLILPDPSQIYTIRTDVSRVGIGAVLLQQPTSNNNTDSNISSYKPVAFASRSLKSAEKNYSAIELEALAIWWSITQKFRSYVEGQRFILETDHKPLLSLMKKPYHNSHNTTADALSRYPVDKPDAIEDELPHLITSSTQTDDKLINVVTTRSMTRKRPLSPHPTTLLPSTTSKISSPPPSALTPSNNTSFSSIKNVQILFDHNTLNQHQNQDPSIWKIKNTYPLDPKYTIDAHHVLSKLITRKSGQVLSLCYIPPSLVLNVLLAYHDSTFNGAHFGIKRTFYKIKPSRRKPDGHLVSIEPPRGVWERIAMDYVGPVPESASGNKYFLVLTDLFSKFVVTKAVPDNTSITAAKFLLYDVFMIYGVPLEILTDNGQHFSSALYDSLLTLTGCCHIKTTPYNPQANGQCERHNATLLPNLIALSNRSKSNWDDKLLPTTFNYNSTRHDSTGYTPFELMFARHPRFVADLNSSLTTTHNISHYHHTMEQFIEHVKIAARENTLRNQHLAKQRFDQNRANPQYSVGRTVLIRNRNSTMNKFSPKFVGPYTIINRIRDKTYIVQHEGSGRRVQVTVQDIRSLNYCI</sequence>
<dbReference type="Gene3D" id="3.30.70.270">
    <property type="match status" value="2"/>
</dbReference>
<evidence type="ECO:0000256" key="7">
    <source>
        <dbReference type="ARBA" id="ARBA00022918"/>
    </source>
</evidence>
<dbReference type="SUPFAM" id="SSF53098">
    <property type="entry name" value="Ribonuclease H-like"/>
    <property type="match status" value="1"/>
</dbReference>
<evidence type="ECO:0000256" key="6">
    <source>
        <dbReference type="ARBA" id="ARBA00022801"/>
    </source>
</evidence>
<dbReference type="CDD" id="cd09274">
    <property type="entry name" value="RNase_HI_RT_Ty3"/>
    <property type="match status" value="1"/>
</dbReference>
<evidence type="ECO:0000256" key="8">
    <source>
        <dbReference type="SAM" id="MobiDB-lite"/>
    </source>
</evidence>
<dbReference type="GO" id="GO:0004519">
    <property type="term" value="F:endonuclease activity"/>
    <property type="evidence" value="ECO:0007669"/>
    <property type="project" value="UniProtKB-KW"/>
</dbReference>
<evidence type="ECO:0000313" key="11">
    <source>
        <dbReference type="EMBL" id="CAF2068331.1"/>
    </source>
</evidence>
<dbReference type="Gene3D" id="3.10.10.10">
    <property type="entry name" value="HIV Type 1 Reverse Transcriptase, subunit A, domain 1"/>
    <property type="match status" value="1"/>
</dbReference>
<dbReference type="SUPFAM" id="SSF56672">
    <property type="entry name" value="DNA/RNA polymerases"/>
    <property type="match status" value="1"/>
</dbReference>
<dbReference type="EC" id="2.7.7.49" evidence="1"/>
<dbReference type="PANTHER" id="PTHR37984">
    <property type="entry name" value="PROTEIN CBG26694"/>
    <property type="match status" value="1"/>
</dbReference>
<dbReference type="GO" id="GO:0003676">
    <property type="term" value="F:nucleic acid binding"/>
    <property type="evidence" value="ECO:0007669"/>
    <property type="project" value="InterPro"/>
</dbReference>
<dbReference type="InterPro" id="IPR043502">
    <property type="entry name" value="DNA/RNA_pol_sf"/>
</dbReference>
<dbReference type="AlphaFoldDB" id="A0A816QZW7"/>
<dbReference type="FunFam" id="3.10.20.370:FF:000001">
    <property type="entry name" value="Retrovirus-related Pol polyprotein from transposon 17.6-like protein"/>
    <property type="match status" value="1"/>
</dbReference>
<evidence type="ECO:0000256" key="3">
    <source>
        <dbReference type="ARBA" id="ARBA00022695"/>
    </source>
</evidence>
<dbReference type="InterPro" id="IPR043128">
    <property type="entry name" value="Rev_trsase/Diguanyl_cyclase"/>
</dbReference>
<dbReference type="CDD" id="cd01647">
    <property type="entry name" value="RT_LTR"/>
    <property type="match status" value="1"/>
</dbReference>
<dbReference type="Gene3D" id="3.30.420.10">
    <property type="entry name" value="Ribonuclease H-like superfamily/Ribonuclease H"/>
    <property type="match status" value="1"/>
</dbReference>
<proteinExistence type="predicted"/>
<dbReference type="Gene3D" id="2.40.70.10">
    <property type="entry name" value="Acid Proteases"/>
    <property type="match status" value="1"/>
</dbReference>
<dbReference type="FunFam" id="3.30.420.10:FF:000032">
    <property type="entry name" value="Retrovirus-related Pol polyprotein from transposon 297-like Protein"/>
    <property type="match status" value="1"/>
</dbReference>
<evidence type="ECO:0000259" key="9">
    <source>
        <dbReference type="PROSITE" id="PS50878"/>
    </source>
</evidence>
<dbReference type="InterPro" id="IPR001584">
    <property type="entry name" value="Integrase_cat-core"/>
</dbReference>
<dbReference type="Proteomes" id="UP000663887">
    <property type="component" value="Unassembled WGS sequence"/>
</dbReference>
<dbReference type="EMBL" id="CAJNRG010004713">
    <property type="protein sequence ID" value="CAF2068331.1"/>
    <property type="molecule type" value="Genomic_DNA"/>
</dbReference>
<dbReference type="Pfam" id="PF00665">
    <property type="entry name" value="rve"/>
    <property type="match status" value="1"/>
</dbReference>
<evidence type="ECO:0000313" key="12">
    <source>
        <dbReference type="Proteomes" id="UP000663887"/>
    </source>
</evidence>
<evidence type="ECO:0000256" key="2">
    <source>
        <dbReference type="ARBA" id="ARBA00022679"/>
    </source>
</evidence>
<dbReference type="PANTHER" id="PTHR37984:SF5">
    <property type="entry name" value="PROTEIN NYNRIN-LIKE"/>
    <property type="match status" value="1"/>
</dbReference>
<evidence type="ECO:0000256" key="5">
    <source>
        <dbReference type="ARBA" id="ARBA00022759"/>
    </source>
</evidence>
<dbReference type="Pfam" id="PF00078">
    <property type="entry name" value="RVT_1"/>
    <property type="match status" value="1"/>
</dbReference>
<dbReference type="InterPro" id="IPR050951">
    <property type="entry name" value="Retrovirus_Pol_polyprotein"/>
</dbReference>
<feature type="region of interest" description="Disordered" evidence="8">
    <location>
        <begin position="709"/>
        <end position="742"/>
    </location>
</feature>
<keyword evidence="7" id="KW-0695">RNA-directed DNA polymerase</keyword>
<comment type="caution">
    <text evidence="11">The sequence shown here is derived from an EMBL/GenBank/DDBJ whole genome shotgun (WGS) entry which is preliminary data.</text>
</comment>
<gene>
    <name evidence="11" type="ORF">XDN619_LOCUS12049</name>
</gene>
<protein>
    <recommendedName>
        <fullName evidence="1">RNA-directed DNA polymerase</fullName>
        <ecNumber evidence="1">2.7.7.49</ecNumber>
    </recommendedName>
</protein>
<keyword evidence="5" id="KW-0255">Endonuclease</keyword>
<dbReference type="GO" id="GO:0015074">
    <property type="term" value="P:DNA integration"/>
    <property type="evidence" value="ECO:0007669"/>
    <property type="project" value="InterPro"/>
</dbReference>
<dbReference type="CDD" id="cd00303">
    <property type="entry name" value="retropepsin_like"/>
    <property type="match status" value="1"/>
</dbReference>
<dbReference type="InterPro" id="IPR012337">
    <property type="entry name" value="RNaseH-like_sf"/>
</dbReference>
<accession>A0A816QZW7</accession>